<protein>
    <recommendedName>
        <fullName evidence="14">Peptide O-xylosyltransferase</fullName>
    </recommendedName>
</protein>
<dbReference type="Pfam" id="PF02485">
    <property type="entry name" value="Branch"/>
    <property type="match status" value="1"/>
</dbReference>
<evidence type="ECO:0000256" key="4">
    <source>
        <dbReference type="ARBA" id="ARBA00022679"/>
    </source>
</evidence>
<dbReference type="PANTHER" id="PTHR46025:SF3">
    <property type="entry name" value="XYLOSYLTRANSFERASE OXT"/>
    <property type="match status" value="1"/>
</dbReference>
<evidence type="ECO:0000256" key="1">
    <source>
        <dbReference type="ARBA" id="ARBA00004323"/>
    </source>
</evidence>
<keyword evidence="7" id="KW-0256">Endoplasmic reticulum</keyword>
<dbReference type="GO" id="GO:0046872">
    <property type="term" value="F:metal ion binding"/>
    <property type="evidence" value="ECO:0007669"/>
    <property type="project" value="UniProtKB-KW"/>
</dbReference>
<reference evidence="15 16" key="2">
    <citation type="submission" date="2018-03" db="EMBL/GenBank/DDBJ databases">
        <authorList>
            <person name="Keele B.F."/>
        </authorList>
    </citation>
    <scope>NUCLEOTIDE SEQUENCE [LARGE SCALE GENOMIC DNA]</scope>
    <source>
        <strain evidence="15 16">CCALA 016</strain>
    </source>
</reference>
<evidence type="ECO:0000256" key="3">
    <source>
        <dbReference type="ARBA" id="ARBA00022676"/>
    </source>
</evidence>
<keyword evidence="9" id="KW-1133">Transmembrane helix</keyword>
<dbReference type="AlphaFoldDB" id="A0A2T1M1Q7"/>
<evidence type="ECO:0000256" key="7">
    <source>
        <dbReference type="ARBA" id="ARBA00022824"/>
    </source>
</evidence>
<reference evidence="15 16" key="1">
    <citation type="submission" date="2018-03" db="EMBL/GenBank/DDBJ databases">
        <title>The ancient ancestry and fast evolution of plastids.</title>
        <authorList>
            <person name="Moore K.R."/>
            <person name="Magnabosco C."/>
            <person name="Momper L."/>
            <person name="Gold D.A."/>
            <person name="Bosak T."/>
            <person name="Fournier G.P."/>
        </authorList>
    </citation>
    <scope>NUCLEOTIDE SEQUENCE [LARGE SCALE GENOMIC DNA]</scope>
    <source>
        <strain evidence="15 16">CCALA 016</strain>
    </source>
</reference>
<dbReference type="RefSeq" id="WP_106455576.1">
    <property type="nucleotide sequence ID" value="NZ_PXOH01000003.1"/>
</dbReference>
<keyword evidence="6" id="KW-0479">Metal-binding</keyword>
<dbReference type="GO" id="GO:0030158">
    <property type="term" value="F:protein xylosyltransferase activity"/>
    <property type="evidence" value="ECO:0007669"/>
    <property type="project" value="InterPro"/>
</dbReference>
<gene>
    <name evidence="15" type="ORF">C7H19_03875</name>
</gene>
<dbReference type="Proteomes" id="UP000239001">
    <property type="component" value="Unassembled WGS sequence"/>
</dbReference>
<keyword evidence="13" id="KW-0325">Glycoprotein</keyword>
<evidence type="ECO:0000256" key="14">
    <source>
        <dbReference type="ARBA" id="ARBA00042865"/>
    </source>
</evidence>
<evidence type="ECO:0000256" key="8">
    <source>
        <dbReference type="ARBA" id="ARBA00022968"/>
    </source>
</evidence>
<organism evidence="15 16">
    <name type="scientific">Aphanothece hegewaldii CCALA 016</name>
    <dbReference type="NCBI Taxonomy" id="2107694"/>
    <lineage>
        <taxon>Bacteria</taxon>
        <taxon>Bacillati</taxon>
        <taxon>Cyanobacteriota</taxon>
        <taxon>Cyanophyceae</taxon>
        <taxon>Oscillatoriophycideae</taxon>
        <taxon>Chroococcales</taxon>
        <taxon>Aphanothecaceae</taxon>
        <taxon>Aphanothece</taxon>
    </lineage>
</organism>
<dbReference type="OrthoDB" id="7943907at2"/>
<dbReference type="EMBL" id="PXOH01000003">
    <property type="protein sequence ID" value="PSF38654.1"/>
    <property type="molecule type" value="Genomic_DNA"/>
</dbReference>
<keyword evidence="16" id="KW-1185">Reference proteome</keyword>
<dbReference type="PANTHER" id="PTHR46025">
    <property type="entry name" value="XYLOSYLTRANSFERASE OXT"/>
    <property type="match status" value="1"/>
</dbReference>
<evidence type="ECO:0000256" key="6">
    <source>
        <dbReference type="ARBA" id="ARBA00022723"/>
    </source>
</evidence>
<evidence type="ECO:0000256" key="13">
    <source>
        <dbReference type="ARBA" id="ARBA00023180"/>
    </source>
</evidence>
<keyword evidence="11" id="KW-0472">Membrane</keyword>
<keyword evidence="5" id="KW-0812">Transmembrane</keyword>
<evidence type="ECO:0000256" key="10">
    <source>
        <dbReference type="ARBA" id="ARBA00023034"/>
    </source>
</evidence>
<dbReference type="InterPro" id="IPR003406">
    <property type="entry name" value="Glyco_trans_14"/>
</dbReference>
<dbReference type="GO" id="GO:0016020">
    <property type="term" value="C:membrane"/>
    <property type="evidence" value="ECO:0007669"/>
    <property type="project" value="InterPro"/>
</dbReference>
<evidence type="ECO:0000313" key="16">
    <source>
        <dbReference type="Proteomes" id="UP000239001"/>
    </source>
</evidence>
<proteinExistence type="predicted"/>
<keyword evidence="12" id="KW-1015">Disulfide bond</keyword>
<dbReference type="GO" id="GO:0015012">
    <property type="term" value="P:heparan sulfate proteoglycan biosynthetic process"/>
    <property type="evidence" value="ECO:0007669"/>
    <property type="project" value="TreeGrafter"/>
</dbReference>
<comment type="subcellular location">
    <subcellularLocation>
        <location evidence="2">Endoplasmic reticulum membrane</location>
        <topology evidence="2">Single-pass type II membrane protein</topology>
    </subcellularLocation>
    <subcellularLocation>
        <location evidence="1">Golgi apparatus membrane</location>
        <topology evidence="1">Single-pass type II membrane protein</topology>
    </subcellularLocation>
</comment>
<accession>A0A2T1M1Q7</accession>
<evidence type="ECO:0000256" key="12">
    <source>
        <dbReference type="ARBA" id="ARBA00023157"/>
    </source>
</evidence>
<keyword evidence="3" id="KW-0328">Glycosyltransferase</keyword>
<evidence type="ECO:0000256" key="2">
    <source>
        <dbReference type="ARBA" id="ARBA00004648"/>
    </source>
</evidence>
<evidence type="ECO:0000256" key="11">
    <source>
        <dbReference type="ARBA" id="ARBA00023136"/>
    </source>
</evidence>
<dbReference type="GO" id="GO:0050650">
    <property type="term" value="P:chondroitin sulfate proteoglycan biosynthetic process"/>
    <property type="evidence" value="ECO:0007669"/>
    <property type="project" value="TreeGrafter"/>
</dbReference>
<comment type="caution">
    <text evidence="15">The sequence shown here is derived from an EMBL/GenBank/DDBJ whole genome shotgun (WGS) entry which is preliminary data.</text>
</comment>
<sequence length="310" mass="36818">MKVCYFIQSHKNPEQVIRLVTTIKKSSPDCHIIISHDFSSSYLEQNVLTDFTNIYIIRRNKPARRGDSSILDICLQTIDYIFEHQIEFDWLISLSGQDYPIQPVYKFEDFLKKTQDDCFLNYYDARDYKNPINKRQDSIKRYTSQYISLPYWCKPFLNQLSKIEKFIPFLRVQSFFSMLGIKAWSTPFNDDFIAYSGYYWFTLSKECVIYFRNFIKTHPKLLKYYQRTLAPEESMIATVLVNSGKFKVADNTLQYVDFPKNLRGFAANIQAKDLSRLVQQNYFFARKFALEQDPEIFDLIDQKILTVPTK</sequence>
<keyword evidence="10" id="KW-0333">Golgi apparatus</keyword>
<keyword evidence="8" id="KW-0735">Signal-anchor</keyword>
<evidence type="ECO:0000313" key="15">
    <source>
        <dbReference type="EMBL" id="PSF38654.1"/>
    </source>
</evidence>
<name>A0A2T1M1Q7_9CHRO</name>
<evidence type="ECO:0000256" key="5">
    <source>
        <dbReference type="ARBA" id="ARBA00022692"/>
    </source>
</evidence>
<keyword evidence="4" id="KW-0808">Transferase</keyword>
<evidence type="ECO:0000256" key="9">
    <source>
        <dbReference type="ARBA" id="ARBA00022989"/>
    </source>
</evidence>
<dbReference type="InterPro" id="IPR043538">
    <property type="entry name" value="XYLT"/>
</dbReference>